<keyword evidence="9" id="KW-1185">Reference proteome</keyword>
<evidence type="ECO:0000256" key="1">
    <source>
        <dbReference type="ARBA" id="ARBA00004651"/>
    </source>
</evidence>
<evidence type="ECO:0000313" key="8">
    <source>
        <dbReference type="EMBL" id="QDI92789.1"/>
    </source>
</evidence>
<comment type="subcellular location">
    <subcellularLocation>
        <location evidence="1">Cell membrane</location>
        <topology evidence="1">Multi-pass membrane protein</topology>
    </subcellularLocation>
</comment>
<dbReference type="InterPro" id="IPR051449">
    <property type="entry name" value="ABC-2_transporter_component"/>
</dbReference>
<evidence type="ECO:0000313" key="9">
    <source>
        <dbReference type="Proteomes" id="UP000319756"/>
    </source>
</evidence>
<name>A0A514LLP9_9BACI</name>
<dbReference type="GO" id="GO:0005886">
    <property type="term" value="C:plasma membrane"/>
    <property type="evidence" value="ECO:0007669"/>
    <property type="project" value="UniProtKB-SubCell"/>
</dbReference>
<evidence type="ECO:0000256" key="4">
    <source>
        <dbReference type="ARBA" id="ARBA00022989"/>
    </source>
</evidence>
<sequence>MCDIFPWKSQRCMIFSSRKWANHMRKMLIVLAHTYWTKIKSKTFLFTTLMMAVFMLVFLNLNNIIQFFDGDASEQAYDVLIMDESGGLYEPLAEEIESGSGQITANEASPEEEEDAENAVMEGHYDAYLQVDGQADDIEGHFYAPTINETFLPSQLQSALQNVREGQIADVLQIEEEELEALNEPVPFGQTALDETARSEAELNQARLLVNILLFLIYFSVLFLGNMIASEVATEKSSRVMELLISSASPVQQMFGKIIGVGLIGLTQYTLIFMVAVLSFAQFVGIDPPTDPGGMMEQQEMFAVDGPVFSLELFLFAFLFFILGYLLYATLAAMLGSIVTRIEDVGQAVGPMNMLVILALMISVFSMGNPSATIVTVTSYIPFFTPMIMFLRVGMGEAAIWEVLLSAGIMVVTIALLTIIAAKVYRGGVLLYNQTRMWKSLKQALLLSKKTP</sequence>
<dbReference type="KEGG" id="sale:EPH95_17775"/>
<organism evidence="8 9">
    <name type="scientific">Salicibibacter halophilus</name>
    <dbReference type="NCBI Taxonomy" id="2502791"/>
    <lineage>
        <taxon>Bacteria</taxon>
        <taxon>Bacillati</taxon>
        <taxon>Bacillota</taxon>
        <taxon>Bacilli</taxon>
        <taxon>Bacillales</taxon>
        <taxon>Bacillaceae</taxon>
        <taxon>Salicibibacter</taxon>
    </lineage>
</organism>
<dbReference type="GO" id="GO:0140359">
    <property type="term" value="F:ABC-type transporter activity"/>
    <property type="evidence" value="ECO:0007669"/>
    <property type="project" value="InterPro"/>
</dbReference>
<dbReference type="PANTHER" id="PTHR30294">
    <property type="entry name" value="MEMBRANE COMPONENT OF ABC TRANSPORTER YHHJ-RELATED"/>
    <property type="match status" value="1"/>
</dbReference>
<feature type="transmembrane region" description="Helical" evidence="6">
    <location>
        <begin position="258"/>
        <end position="286"/>
    </location>
</feature>
<feature type="transmembrane region" description="Helical" evidence="6">
    <location>
        <begin position="43"/>
        <end position="61"/>
    </location>
</feature>
<keyword evidence="5 6" id="KW-0472">Membrane</keyword>
<feature type="domain" description="ABC-2 type transporter transmembrane" evidence="7">
    <location>
        <begin position="42"/>
        <end position="422"/>
    </location>
</feature>
<evidence type="ECO:0000256" key="5">
    <source>
        <dbReference type="ARBA" id="ARBA00023136"/>
    </source>
</evidence>
<dbReference type="EMBL" id="CP035485">
    <property type="protein sequence ID" value="QDI92789.1"/>
    <property type="molecule type" value="Genomic_DNA"/>
</dbReference>
<dbReference type="PANTHER" id="PTHR30294:SF29">
    <property type="entry name" value="MULTIDRUG ABC TRANSPORTER PERMEASE YBHS-RELATED"/>
    <property type="match status" value="1"/>
</dbReference>
<dbReference type="Proteomes" id="UP000319756">
    <property type="component" value="Chromosome"/>
</dbReference>
<keyword evidence="2" id="KW-1003">Cell membrane</keyword>
<evidence type="ECO:0000256" key="6">
    <source>
        <dbReference type="SAM" id="Phobius"/>
    </source>
</evidence>
<evidence type="ECO:0000256" key="2">
    <source>
        <dbReference type="ARBA" id="ARBA00022475"/>
    </source>
</evidence>
<keyword evidence="4 6" id="KW-1133">Transmembrane helix</keyword>
<accession>A0A514LLP9</accession>
<feature type="transmembrane region" description="Helical" evidence="6">
    <location>
        <begin position="313"/>
        <end position="336"/>
    </location>
</feature>
<evidence type="ECO:0000259" key="7">
    <source>
        <dbReference type="Pfam" id="PF12698"/>
    </source>
</evidence>
<dbReference type="InterPro" id="IPR013525">
    <property type="entry name" value="ABC2_TM"/>
</dbReference>
<dbReference type="Pfam" id="PF12698">
    <property type="entry name" value="ABC2_membrane_3"/>
    <property type="match status" value="1"/>
</dbReference>
<proteinExistence type="predicted"/>
<feature type="transmembrane region" description="Helical" evidence="6">
    <location>
        <begin position="208"/>
        <end position="229"/>
    </location>
</feature>
<dbReference type="AlphaFoldDB" id="A0A514LLP9"/>
<gene>
    <name evidence="8" type="ORF">EPH95_17775</name>
</gene>
<feature type="transmembrane region" description="Helical" evidence="6">
    <location>
        <begin position="403"/>
        <end position="425"/>
    </location>
</feature>
<protein>
    <submittedName>
        <fullName evidence="8">ABC transporter permease</fullName>
    </submittedName>
</protein>
<keyword evidence="3 6" id="KW-0812">Transmembrane</keyword>
<evidence type="ECO:0000256" key="3">
    <source>
        <dbReference type="ARBA" id="ARBA00022692"/>
    </source>
</evidence>
<feature type="transmembrane region" description="Helical" evidence="6">
    <location>
        <begin position="372"/>
        <end position="391"/>
    </location>
</feature>
<reference evidence="9" key="1">
    <citation type="submission" date="2019-01" db="EMBL/GenBank/DDBJ databases">
        <title>Genomic analysis of Salicibibacter sp. NKC3-5.</title>
        <authorList>
            <person name="Oh Y.J."/>
        </authorList>
    </citation>
    <scope>NUCLEOTIDE SEQUENCE [LARGE SCALE GENOMIC DNA]</scope>
    <source>
        <strain evidence="9">NKC3-5</strain>
    </source>
</reference>
<feature type="transmembrane region" description="Helical" evidence="6">
    <location>
        <begin position="348"/>
        <end position="366"/>
    </location>
</feature>